<dbReference type="Gene3D" id="3.20.20.30">
    <property type="entry name" value="Luciferase-like domain"/>
    <property type="match status" value="1"/>
</dbReference>
<keyword evidence="2" id="KW-0288">FMN</keyword>
<reference evidence="6 7" key="1">
    <citation type="journal article" date="2019" name="Int. J. Syst. Evol. Microbiol.">
        <title>The Global Catalogue of Microorganisms (GCM) 10K type strain sequencing project: providing services to taxonomists for standard genome sequencing and annotation.</title>
        <authorList>
            <consortium name="The Broad Institute Genomics Platform"/>
            <consortium name="The Broad Institute Genome Sequencing Center for Infectious Disease"/>
            <person name="Wu L."/>
            <person name="Ma J."/>
        </authorList>
    </citation>
    <scope>NUCLEOTIDE SEQUENCE [LARGE SCALE GENOMIC DNA]</scope>
    <source>
        <strain evidence="6 7">JCM 14046</strain>
    </source>
</reference>
<dbReference type="EMBL" id="BAAAMY010000009">
    <property type="protein sequence ID" value="GAA1927681.1"/>
    <property type="molecule type" value="Genomic_DNA"/>
</dbReference>
<organism evidence="6 7">
    <name type="scientific">Nocardioides lentus</name>
    <dbReference type="NCBI Taxonomy" id="338077"/>
    <lineage>
        <taxon>Bacteria</taxon>
        <taxon>Bacillati</taxon>
        <taxon>Actinomycetota</taxon>
        <taxon>Actinomycetes</taxon>
        <taxon>Propionibacteriales</taxon>
        <taxon>Nocardioidaceae</taxon>
        <taxon>Nocardioides</taxon>
    </lineage>
</organism>
<evidence type="ECO:0000259" key="5">
    <source>
        <dbReference type="Pfam" id="PF00296"/>
    </source>
</evidence>
<dbReference type="RefSeq" id="WP_344008614.1">
    <property type="nucleotide sequence ID" value="NZ_BAAAMY010000009.1"/>
</dbReference>
<evidence type="ECO:0000313" key="6">
    <source>
        <dbReference type="EMBL" id="GAA1927681.1"/>
    </source>
</evidence>
<comment type="caution">
    <text evidence="6">The sequence shown here is derived from an EMBL/GenBank/DDBJ whole genome shotgun (WGS) entry which is preliminary data.</text>
</comment>
<evidence type="ECO:0000256" key="4">
    <source>
        <dbReference type="ARBA" id="ARBA00023033"/>
    </source>
</evidence>
<keyword evidence="3" id="KW-0560">Oxidoreductase</keyword>
<dbReference type="NCBIfam" id="TIGR03560">
    <property type="entry name" value="F420_Rv1855c"/>
    <property type="match status" value="1"/>
</dbReference>
<dbReference type="SUPFAM" id="SSF51679">
    <property type="entry name" value="Bacterial luciferase-like"/>
    <property type="match status" value="1"/>
</dbReference>
<dbReference type="Pfam" id="PF00296">
    <property type="entry name" value="Bac_luciferase"/>
    <property type="match status" value="1"/>
</dbReference>
<keyword evidence="4" id="KW-0503">Monooxygenase</keyword>
<name>A0ABN2PQJ4_9ACTN</name>
<keyword evidence="1" id="KW-0285">Flavoprotein</keyword>
<dbReference type="InterPro" id="IPR011251">
    <property type="entry name" value="Luciferase-like_dom"/>
</dbReference>
<dbReference type="InterPro" id="IPR019952">
    <property type="entry name" value="F420_OxRdatse_Rv1855c_pred"/>
</dbReference>
<dbReference type="Proteomes" id="UP001501612">
    <property type="component" value="Unassembled WGS sequence"/>
</dbReference>
<dbReference type="InterPro" id="IPR036661">
    <property type="entry name" value="Luciferase-like_sf"/>
</dbReference>
<feature type="domain" description="Luciferase-like" evidence="5">
    <location>
        <begin position="10"/>
        <end position="253"/>
    </location>
</feature>
<dbReference type="PANTHER" id="PTHR42847:SF4">
    <property type="entry name" value="ALKANESULFONATE MONOOXYGENASE-RELATED"/>
    <property type="match status" value="1"/>
</dbReference>
<accession>A0ABN2PQJ4</accession>
<keyword evidence="7" id="KW-1185">Reference proteome</keyword>
<evidence type="ECO:0000256" key="3">
    <source>
        <dbReference type="ARBA" id="ARBA00023002"/>
    </source>
</evidence>
<sequence length="311" mass="32936">MSAMELRIFTEPQQGATYDDLLAVARTAETEGYGAFFRSDHYLAMGDGSGLPGPTDAWTTLAGLARDTTTIRLGTLVTSATFRHPGPLAVTVAGVDQMSGGRVELGLGAGWFEAEHRAYGIPFPATGERFDRLTDQLAILTGMWATPVGETFSYAGRAHEVVDSPALPKPVQQPLPVIVGGRGKKRTPALAAAYATEFNLPFGDVGATAEQFARVRAACEDAGRDPATMSWSAAQVLCVGADDAEVGRRAAAIGREPAELRENGVAGTPAEALERLARFAEAGCDRVYLQVLDPADLDHLRLVAAEVMPHL</sequence>
<gene>
    <name evidence="6" type="ORF">GCM10009737_31900</name>
</gene>
<evidence type="ECO:0000256" key="2">
    <source>
        <dbReference type="ARBA" id="ARBA00022643"/>
    </source>
</evidence>
<evidence type="ECO:0000256" key="1">
    <source>
        <dbReference type="ARBA" id="ARBA00022630"/>
    </source>
</evidence>
<proteinExistence type="predicted"/>
<evidence type="ECO:0000313" key="7">
    <source>
        <dbReference type="Proteomes" id="UP001501612"/>
    </source>
</evidence>
<protein>
    <submittedName>
        <fullName evidence="6">LLM class F420-dependent oxidoreductase</fullName>
    </submittedName>
</protein>
<dbReference type="InterPro" id="IPR050172">
    <property type="entry name" value="SsuD_RutA_monooxygenase"/>
</dbReference>
<dbReference type="PANTHER" id="PTHR42847">
    <property type="entry name" value="ALKANESULFONATE MONOOXYGENASE"/>
    <property type="match status" value="1"/>
</dbReference>